<sequence>MGYATVQQMADRIAALMESRLNVGGRGLPEKLRRGGRRLPRRVRREAEYLAEVSVLAQNPRVQLMLDDARIAAAYDVCLRHLNGIGAAERFWAAVLGITGSLAFALLVVAGLVIGVLVWRGYL</sequence>
<keyword evidence="3" id="KW-1185">Reference proteome</keyword>
<name>A0ABU1F8B3_9RHOB</name>
<evidence type="ECO:0000256" key="1">
    <source>
        <dbReference type="SAM" id="Phobius"/>
    </source>
</evidence>
<keyword evidence="1" id="KW-1133">Transmembrane helix</keyword>
<dbReference type="EMBL" id="JAVKPH010000010">
    <property type="protein sequence ID" value="MDR5653111.1"/>
    <property type="molecule type" value="Genomic_DNA"/>
</dbReference>
<evidence type="ECO:0000313" key="3">
    <source>
        <dbReference type="Proteomes" id="UP001247754"/>
    </source>
</evidence>
<keyword evidence="1" id="KW-0472">Membrane</keyword>
<organism evidence="2 3">
    <name type="scientific">Ruixingdingia sedimenti</name>
    <dbReference type="NCBI Taxonomy" id="3073604"/>
    <lineage>
        <taxon>Bacteria</taxon>
        <taxon>Pseudomonadati</taxon>
        <taxon>Pseudomonadota</taxon>
        <taxon>Alphaproteobacteria</taxon>
        <taxon>Rhodobacterales</taxon>
        <taxon>Paracoccaceae</taxon>
        <taxon>Ruixingdingia</taxon>
    </lineage>
</organism>
<dbReference type="RefSeq" id="WP_310457346.1">
    <property type="nucleotide sequence ID" value="NZ_JAVKPH010000010.1"/>
</dbReference>
<accession>A0ABU1F8B3</accession>
<feature type="transmembrane region" description="Helical" evidence="1">
    <location>
        <begin position="91"/>
        <end position="119"/>
    </location>
</feature>
<proteinExistence type="predicted"/>
<evidence type="ECO:0000313" key="2">
    <source>
        <dbReference type="EMBL" id="MDR5653111.1"/>
    </source>
</evidence>
<keyword evidence="1" id="KW-0812">Transmembrane</keyword>
<reference evidence="2 3" key="1">
    <citation type="submission" date="2023-09" db="EMBL/GenBank/DDBJ databases">
        <title>Xinfangfangia sedmenti sp. nov., isolated the sedment.</title>
        <authorList>
            <person name="Xu L."/>
        </authorList>
    </citation>
    <scope>NUCLEOTIDE SEQUENCE [LARGE SCALE GENOMIC DNA]</scope>
    <source>
        <strain evidence="2 3">LG-4</strain>
    </source>
</reference>
<comment type="caution">
    <text evidence="2">The sequence shown here is derived from an EMBL/GenBank/DDBJ whole genome shotgun (WGS) entry which is preliminary data.</text>
</comment>
<dbReference type="Proteomes" id="UP001247754">
    <property type="component" value="Unassembled WGS sequence"/>
</dbReference>
<gene>
    <name evidence="2" type="ORF">RGD00_10875</name>
</gene>
<protein>
    <submittedName>
        <fullName evidence="2">Uncharacterized protein</fullName>
    </submittedName>
</protein>